<evidence type="ECO:0000313" key="1">
    <source>
        <dbReference type="EMBL" id="KIN97778.1"/>
    </source>
</evidence>
<reference evidence="2" key="2">
    <citation type="submission" date="2015-01" db="EMBL/GenBank/DDBJ databases">
        <title>Evolutionary Origins and Diversification of the Mycorrhizal Mutualists.</title>
        <authorList>
            <consortium name="DOE Joint Genome Institute"/>
            <consortium name="Mycorrhizal Genomics Consortium"/>
            <person name="Kohler A."/>
            <person name="Kuo A."/>
            <person name="Nagy L.G."/>
            <person name="Floudas D."/>
            <person name="Copeland A."/>
            <person name="Barry K.W."/>
            <person name="Cichocki N."/>
            <person name="Veneault-Fourrey C."/>
            <person name="LaButti K."/>
            <person name="Lindquist E.A."/>
            <person name="Lipzen A."/>
            <person name="Lundell T."/>
            <person name="Morin E."/>
            <person name="Murat C."/>
            <person name="Riley R."/>
            <person name="Ohm R."/>
            <person name="Sun H."/>
            <person name="Tunlid A."/>
            <person name="Henrissat B."/>
            <person name="Grigoriev I.V."/>
            <person name="Hibbett D.S."/>
            <person name="Martin F."/>
        </authorList>
    </citation>
    <scope>NUCLEOTIDE SEQUENCE [LARGE SCALE GENOMIC DNA]</scope>
    <source>
        <strain evidence="2">Marx 270</strain>
    </source>
</reference>
<dbReference type="EMBL" id="KN832024">
    <property type="protein sequence ID" value="KIN97778.1"/>
    <property type="molecule type" value="Genomic_DNA"/>
</dbReference>
<reference evidence="1 2" key="1">
    <citation type="submission" date="2014-04" db="EMBL/GenBank/DDBJ databases">
        <authorList>
            <consortium name="DOE Joint Genome Institute"/>
            <person name="Kuo A."/>
            <person name="Kohler A."/>
            <person name="Costa M.D."/>
            <person name="Nagy L.G."/>
            <person name="Floudas D."/>
            <person name="Copeland A."/>
            <person name="Barry K.W."/>
            <person name="Cichocki N."/>
            <person name="Veneault-Fourrey C."/>
            <person name="LaButti K."/>
            <person name="Lindquist E.A."/>
            <person name="Lipzen A."/>
            <person name="Lundell T."/>
            <person name="Morin E."/>
            <person name="Murat C."/>
            <person name="Sun H."/>
            <person name="Tunlid A."/>
            <person name="Henrissat B."/>
            <person name="Grigoriev I.V."/>
            <person name="Hibbett D.S."/>
            <person name="Martin F."/>
            <person name="Nordberg H.P."/>
            <person name="Cantor M.N."/>
            <person name="Hua S.X."/>
        </authorList>
    </citation>
    <scope>NUCLEOTIDE SEQUENCE [LARGE SCALE GENOMIC DNA]</scope>
    <source>
        <strain evidence="1 2">Marx 270</strain>
    </source>
</reference>
<accession>A0A0C3NR39</accession>
<dbReference type="InParanoid" id="A0A0C3NR39"/>
<dbReference type="OrthoDB" id="2692511at2759"/>
<dbReference type="HOGENOM" id="CLU_088458_1_0_1"/>
<dbReference type="Proteomes" id="UP000054217">
    <property type="component" value="Unassembled WGS sequence"/>
</dbReference>
<sequence>MSLPSAETELQQLLGDSYVDEHWHAALTAVMDAEGDTAKASVAVEKLTAAATHRTGLTIKIPAFCPSGPSLQLVATEEDLLDSIKTLKDRNHVFSTLMTTDEILAAREETEVGEQRYQFDDDSAIIAEVQHQIAVEQGNIIEVCSDDEELKDITPQVVPVPRSEIIQLCEKLELACILESDADTSLELVRHLRKFHGEMCRKELQNATQTTLTSYWKL</sequence>
<gene>
    <name evidence="1" type="ORF">M404DRAFT_31984</name>
</gene>
<organism evidence="1 2">
    <name type="scientific">Pisolithus tinctorius Marx 270</name>
    <dbReference type="NCBI Taxonomy" id="870435"/>
    <lineage>
        <taxon>Eukaryota</taxon>
        <taxon>Fungi</taxon>
        <taxon>Dikarya</taxon>
        <taxon>Basidiomycota</taxon>
        <taxon>Agaricomycotina</taxon>
        <taxon>Agaricomycetes</taxon>
        <taxon>Agaricomycetidae</taxon>
        <taxon>Boletales</taxon>
        <taxon>Sclerodermatineae</taxon>
        <taxon>Pisolithaceae</taxon>
        <taxon>Pisolithus</taxon>
    </lineage>
</organism>
<protein>
    <submittedName>
        <fullName evidence="1">Uncharacterized protein</fullName>
    </submittedName>
</protein>
<name>A0A0C3NR39_PISTI</name>
<keyword evidence="2" id="KW-1185">Reference proteome</keyword>
<evidence type="ECO:0000313" key="2">
    <source>
        <dbReference type="Proteomes" id="UP000054217"/>
    </source>
</evidence>
<dbReference type="AlphaFoldDB" id="A0A0C3NR39"/>
<proteinExistence type="predicted"/>